<sequence>MRIQHSVNSQGIKGPSYRFMYGNPKEIMKLRKEASAKPMTLSHNIFSKVQPHVYSWINIYGKIYLNWYGPQPHLVVAEPELIKEIQNNKDGAYINAEGTAYVKKLLGNGLVTAEGEKWAKQRKLANYAFHGESLKVSSTFVTIYLHCSSFLPQ</sequence>
<name>A0ABQ8I023_9ROSI</name>
<dbReference type="InterPro" id="IPR050665">
    <property type="entry name" value="Cytochrome_P450_Monooxygen"/>
</dbReference>
<keyword evidence="5" id="KW-0812">Transmembrane</keyword>
<reference evidence="12 13" key="1">
    <citation type="submission" date="2021-02" db="EMBL/GenBank/DDBJ databases">
        <title>Plant Genome Project.</title>
        <authorList>
            <person name="Zhang R.-G."/>
        </authorList>
    </citation>
    <scope>NUCLEOTIDE SEQUENCE [LARGE SCALE GENOMIC DNA]</scope>
    <source>
        <tissue evidence="12">Leaves</tissue>
    </source>
</reference>
<dbReference type="Gene3D" id="1.10.630.10">
    <property type="entry name" value="Cytochrome P450"/>
    <property type="match status" value="1"/>
</dbReference>
<evidence type="ECO:0000256" key="1">
    <source>
        <dbReference type="ARBA" id="ARBA00001971"/>
    </source>
</evidence>
<evidence type="ECO:0000256" key="7">
    <source>
        <dbReference type="ARBA" id="ARBA00022989"/>
    </source>
</evidence>
<evidence type="ECO:0000256" key="10">
    <source>
        <dbReference type="ARBA" id="ARBA00023033"/>
    </source>
</evidence>
<keyword evidence="7" id="KW-1133">Transmembrane helix</keyword>
<evidence type="ECO:0000256" key="4">
    <source>
        <dbReference type="ARBA" id="ARBA00022617"/>
    </source>
</evidence>
<dbReference type="Proteomes" id="UP000827721">
    <property type="component" value="Unassembled WGS sequence"/>
</dbReference>
<dbReference type="SUPFAM" id="SSF48264">
    <property type="entry name" value="Cytochrome P450"/>
    <property type="match status" value="1"/>
</dbReference>
<evidence type="ECO:0000256" key="2">
    <source>
        <dbReference type="ARBA" id="ARBA00004167"/>
    </source>
</evidence>
<accession>A0ABQ8I023</accession>
<comment type="similarity">
    <text evidence="3">Belongs to the cytochrome P450 family.</text>
</comment>
<keyword evidence="10" id="KW-0503">Monooxygenase</keyword>
<gene>
    <name evidence="12" type="ORF">JRO89_XS05G0024600</name>
</gene>
<comment type="subcellular location">
    <subcellularLocation>
        <location evidence="2">Membrane</location>
        <topology evidence="2">Single-pass membrane protein</topology>
    </subcellularLocation>
</comment>
<proteinExistence type="inferred from homology"/>
<keyword evidence="4" id="KW-0349">Heme</keyword>
<protein>
    <recommendedName>
        <fullName evidence="14">Cytochrome P450</fullName>
    </recommendedName>
</protein>
<keyword evidence="9" id="KW-0408">Iron</keyword>
<dbReference type="EMBL" id="JAFEMO010000005">
    <property type="protein sequence ID" value="KAH7569962.1"/>
    <property type="molecule type" value="Genomic_DNA"/>
</dbReference>
<keyword evidence="11" id="KW-0472">Membrane</keyword>
<evidence type="ECO:0000313" key="13">
    <source>
        <dbReference type="Proteomes" id="UP000827721"/>
    </source>
</evidence>
<comment type="caution">
    <text evidence="12">The sequence shown here is derived from an EMBL/GenBank/DDBJ whole genome shotgun (WGS) entry which is preliminary data.</text>
</comment>
<dbReference type="InterPro" id="IPR036396">
    <property type="entry name" value="Cyt_P450_sf"/>
</dbReference>
<organism evidence="12 13">
    <name type="scientific">Xanthoceras sorbifolium</name>
    <dbReference type="NCBI Taxonomy" id="99658"/>
    <lineage>
        <taxon>Eukaryota</taxon>
        <taxon>Viridiplantae</taxon>
        <taxon>Streptophyta</taxon>
        <taxon>Embryophyta</taxon>
        <taxon>Tracheophyta</taxon>
        <taxon>Spermatophyta</taxon>
        <taxon>Magnoliopsida</taxon>
        <taxon>eudicotyledons</taxon>
        <taxon>Gunneridae</taxon>
        <taxon>Pentapetalae</taxon>
        <taxon>rosids</taxon>
        <taxon>malvids</taxon>
        <taxon>Sapindales</taxon>
        <taxon>Sapindaceae</taxon>
        <taxon>Xanthoceroideae</taxon>
        <taxon>Xanthoceras</taxon>
    </lineage>
</organism>
<keyword evidence="8" id="KW-0560">Oxidoreductase</keyword>
<evidence type="ECO:0000256" key="5">
    <source>
        <dbReference type="ARBA" id="ARBA00022692"/>
    </source>
</evidence>
<evidence type="ECO:0000313" key="12">
    <source>
        <dbReference type="EMBL" id="KAH7569962.1"/>
    </source>
</evidence>
<dbReference type="PANTHER" id="PTHR24282">
    <property type="entry name" value="CYTOCHROME P450 FAMILY MEMBER"/>
    <property type="match status" value="1"/>
</dbReference>
<evidence type="ECO:0000256" key="8">
    <source>
        <dbReference type="ARBA" id="ARBA00023002"/>
    </source>
</evidence>
<evidence type="ECO:0000256" key="11">
    <source>
        <dbReference type="ARBA" id="ARBA00023136"/>
    </source>
</evidence>
<comment type="cofactor">
    <cofactor evidence="1">
        <name>heme</name>
        <dbReference type="ChEBI" id="CHEBI:30413"/>
    </cofactor>
</comment>
<evidence type="ECO:0000256" key="9">
    <source>
        <dbReference type="ARBA" id="ARBA00023004"/>
    </source>
</evidence>
<dbReference type="PANTHER" id="PTHR24282:SF20">
    <property type="entry name" value="CYTOCHROME P450 CYP749A22-LIKE"/>
    <property type="match status" value="1"/>
</dbReference>
<dbReference type="Pfam" id="PF00067">
    <property type="entry name" value="p450"/>
    <property type="match status" value="1"/>
</dbReference>
<keyword evidence="13" id="KW-1185">Reference proteome</keyword>
<evidence type="ECO:0008006" key="14">
    <source>
        <dbReference type="Google" id="ProtNLM"/>
    </source>
</evidence>
<evidence type="ECO:0000256" key="6">
    <source>
        <dbReference type="ARBA" id="ARBA00022723"/>
    </source>
</evidence>
<dbReference type="InterPro" id="IPR001128">
    <property type="entry name" value="Cyt_P450"/>
</dbReference>
<evidence type="ECO:0000256" key="3">
    <source>
        <dbReference type="ARBA" id="ARBA00010617"/>
    </source>
</evidence>
<keyword evidence="6" id="KW-0479">Metal-binding</keyword>